<keyword evidence="2" id="KW-1185">Reference proteome</keyword>
<reference evidence="1" key="1">
    <citation type="submission" date="2020-08" db="EMBL/GenBank/DDBJ databases">
        <title>Lewinella bacteria from marine environments.</title>
        <authorList>
            <person name="Zhong Y."/>
        </authorList>
    </citation>
    <scope>NUCLEOTIDE SEQUENCE</scope>
    <source>
        <strain evidence="1">KCTC 42187</strain>
    </source>
</reference>
<gene>
    <name evidence="1" type="ORF">H9S92_05135</name>
</gene>
<dbReference type="EMBL" id="JACSIT010000067">
    <property type="protein sequence ID" value="MBC6993533.1"/>
    <property type="molecule type" value="Genomic_DNA"/>
</dbReference>
<evidence type="ECO:0008006" key="3">
    <source>
        <dbReference type="Google" id="ProtNLM"/>
    </source>
</evidence>
<evidence type="ECO:0000313" key="1">
    <source>
        <dbReference type="EMBL" id="MBC6993533.1"/>
    </source>
</evidence>
<organism evidence="1 2">
    <name type="scientific">Neolewinella lacunae</name>
    <dbReference type="NCBI Taxonomy" id="1517758"/>
    <lineage>
        <taxon>Bacteria</taxon>
        <taxon>Pseudomonadati</taxon>
        <taxon>Bacteroidota</taxon>
        <taxon>Saprospiria</taxon>
        <taxon>Saprospirales</taxon>
        <taxon>Lewinellaceae</taxon>
        <taxon>Neolewinella</taxon>
    </lineage>
</organism>
<name>A0A923PG65_9BACT</name>
<dbReference type="Proteomes" id="UP000650081">
    <property type="component" value="Unassembled WGS sequence"/>
</dbReference>
<dbReference type="PROSITE" id="PS51257">
    <property type="entry name" value="PROKAR_LIPOPROTEIN"/>
    <property type="match status" value="1"/>
</dbReference>
<protein>
    <recommendedName>
        <fullName evidence="3">Lipocalin-like domain-containing protein</fullName>
    </recommendedName>
</protein>
<comment type="caution">
    <text evidence="1">The sequence shown here is derived from an EMBL/GenBank/DDBJ whole genome shotgun (WGS) entry which is preliminary data.</text>
</comment>
<accession>A0A923PG65</accession>
<proteinExistence type="predicted"/>
<dbReference type="AlphaFoldDB" id="A0A923PG65"/>
<evidence type="ECO:0000313" key="2">
    <source>
        <dbReference type="Proteomes" id="UP000650081"/>
    </source>
</evidence>
<dbReference type="RefSeq" id="WP_187465635.1">
    <property type="nucleotide sequence ID" value="NZ_JACSIT010000067.1"/>
</dbReference>
<sequence length="129" mass="14341">MRFPLALCFTSLFLASCGGDVNPEAAATIEGHWELSRALRNNLETGMLEDLTFTFRPDGTFETNLMGNESPGTYEFTGTELVTAGVSLPLTYNVRELTDSTLHLRSTYQSYQFDFEMKRAAANGHSDEL</sequence>